<dbReference type="Pfam" id="PF00392">
    <property type="entry name" value="GntR"/>
    <property type="match status" value="1"/>
</dbReference>
<accession>A0A1F7F3F9</accession>
<reference evidence="5 6" key="1">
    <citation type="journal article" date="2016" name="Nat. Commun.">
        <title>Thousands of microbial genomes shed light on interconnected biogeochemical processes in an aquifer system.</title>
        <authorList>
            <person name="Anantharaman K."/>
            <person name="Brown C.T."/>
            <person name="Hug L.A."/>
            <person name="Sharon I."/>
            <person name="Castelle C.J."/>
            <person name="Probst A.J."/>
            <person name="Thomas B.C."/>
            <person name="Singh A."/>
            <person name="Wilkins M.J."/>
            <person name="Karaoz U."/>
            <person name="Brodie E.L."/>
            <person name="Williams K.H."/>
            <person name="Hubbard S.S."/>
            <person name="Banfield J.F."/>
        </authorList>
    </citation>
    <scope>NUCLEOTIDE SEQUENCE [LARGE SCALE GENOMIC DNA]</scope>
</reference>
<evidence type="ECO:0000313" key="5">
    <source>
        <dbReference type="EMBL" id="OGK01103.1"/>
    </source>
</evidence>
<evidence type="ECO:0000256" key="3">
    <source>
        <dbReference type="ARBA" id="ARBA00023163"/>
    </source>
</evidence>
<evidence type="ECO:0000259" key="4">
    <source>
        <dbReference type="PROSITE" id="PS50949"/>
    </source>
</evidence>
<evidence type="ECO:0000313" key="6">
    <source>
        <dbReference type="Proteomes" id="UP000179243"/>
    </source>
</evidence>
<proteinExistence type="predicted"/>
<dbReference type="Proteomes" id="UP000179243">
    <property type="component" value="Unassembled WGS sequence"/>
</dbReference>
<dbReference type="Gene3D" id="1.10.10.10">
    <property type="entry name" value="Winged helix-like DNA-binding domain superfamily/Winged helix DNA-binding domain"/>
    <property type="match status" value="1"/>
</dbReference>
<dbReference type="CDD" id="cd07377">
    <property type="entry name" value="WHTH_GntR"/>
    <property type="match status" value="1"/>
</dbReference>
<sequence>MKYLTIYKQLKADILAGKYSPNTKLPYLKQLGILYDSALGTLERAIRLLETEGLVVAIPSQGIYVRDPKALFIQPNFRKEKIRIAMLSRADPLDAMSAGFFRDIIGGITTSEWMQGGTIYPIFCHGKDILEIYKEINVLEINAIITVDFFDEGLRRAIETIKLPIVHADLADIGSKKPIITPNNQQGGEIALEKLYSLGHRSILYLGHHMQKQRKMDPMGMLRWLGASEKAKKLNFRDLRFETATYLESKTAEEVQAAIRKHSDCTGFIFGSMTCFHEAKSNLEHRTIKGRENIDAVIFSLQHGPESLDKKPVIFCRFNGNKMGNLAAKTLLDKSWSYPKIQYLPMFLESD</sequence>
<dbReference type="SMART" id="SM00345">
    <property type="entry name" value="HTH_GNTR"/>
    <property type="match status" value="1"/>
</dbReference>
<dbReference type="InterPro" id="IPR000524">
    <property type="entry name" value="Tscrpt_reg_HTH_GntR"/>
</dbReference>
<evidence type="ECO:0000256" key="2">
    <source>
        <dbReference type="ARBA" id="ARBA00023125"/>
    </source>
</evidence>
<dbReference type="InterPro" id="IPR028082">
    <property type="entry name" value="Peripla_BP_I"/>
</dbReference>
<dbReference type="PROSITE" id="PS50949">
    <property type="entry name" value="HTH_GNTR"/>
    <property type="match status" value="1"/>
</dbReference>
<dbReference type="GO" id="GO:0003677">
    <property type="term" value="F:DNA binding"/>
    <property type="evidence" value="ECO:0007669"/>
    <property type="project" value="UniProtKB-KW"/>
</dbReference>
<gene>
    <name evidence="5" type="ORF">A2519_20310</name>
</gene>
<name>A0A1F7F3F9_UNCRA</name>
<dbReference type="Gene3D" id="3.40.50.2300">
    <property type="match status" value="2"/>
</dbReference>
<organism evidence="5 6">
    <name type="scientific">Candidatus Raymondbacteria bacterium RIFOXYD12_FULL_49_13</name>
    <dbReference type="NCBI Taxonomy" id="1817890"/>
    <lineage>
        <taxon>Bacteria</taxon>
        <taxon>Raymondiibacteriota</taxon>
    </lineage>
</organism>
<keyword evidence="3" id="KW-0804">Transcription</keyword>
<dbReference type="SUPFAM" id="SSF53822">
    <property type="entry name" value="Periplasmic binding protein-like I"/>
    <property type="match status" value="1"/>
</dbReference>
<protein>
    <recommendedName>
        <fullName evidence="4">HTH gntR-type domain-containing protein</fullName>
    </recommendedName>
</protein>
<keyword evidence="2" id="KW-0238">DNA-binding</keyword>
<evidence type="ECO:0000256" key="1">
    <source>
        <dbReference type="ARBA" id="ARBA00023015"/>
    </source>
</evidence>
<dbReference type="GO" id="GO:0003700">
    <property type="term" value="F:DNA-binding transcription factor activity"/>
    <property type="evidence" value="ECO:0007669"/>
    <property type="project" value="InterPro"/>
</dbReference>
<dbReference type="InterPro" id="IPR036388">
    <property type="entry name" value="WH-like_DNA-bd_sf"/>
</dbReference>
<dbReference type="SUPFAM" id="SSF46785">
    <property type="entry name" value="Winged helix' DNA-binding domain"/>
    <property type="match status" value="1"/>
</dbReference>
<feature type="domain" description="HTH gntR-type" evidence="4">
    <location>
        <begin position="1"/>
        <end position="68"/>
    </location>
</feature>
<keyword evidence="1" id="KW-0805">Transcription regulation</keyword>
<dbReference type="EMBL" id="MFYX01000133">
    <property type="protein sequence ID" value="OGK01103.1"/>
    <property type="molecule type" value="Genomic_DNA"/>
</dbReference>
<comment type="caution">
    <text evidence="5">The sequence shown here is derived from an EMBL/GenBank/DDBJ whole genome shotgun (WGS) entry which is preliminary data.</text>
</comment>
<dbReference type="AlphaFoldDB" id="A0A1F7F3F9"/>
<dbReference type="InterPro" id="IPR036390">
    <property type="entry name" value="WH_DNA-bd_sf"/>
</dbReference>